<gene>
    <name evidence="3" type="ORF">AAV99_12965</name>
</gene>
<proteinExistence type="predicted"/>
<protein>
    <submittedName>
        <fullName evidence="3">Uncharacterized protein</fullName>
    </submittedName>
</protein>
<dbReference type="Proteomes" id="UP000053455">
    <property type="component" value="Unassembled WGS sequence"/>
</dbReference>
<feature type="transmembrane region" description="Helical" evidence="2">
    <location>
        <begin position="27"/>
        <end position="49"/>
    </location>
</feature>
<accession>A0A0H0XKU5</accession>
<evidence type="ECO:0000313" key="4">
    <source>
        <dbReference type="Proteomes" id="UP000053455"/>
    </source>
</evidence>
<keyword evidence="2" id="KW-0472">Membrane</keyword>
<dbReference type="STRING" id="874156.GCA_001021555_02677"/>
<feature type="compositionally biased region" description="Polar residues" evidence="1">
    <location>
        <begin position="59"/>
        <end position="79"/>
    </location>
</feature>
<keyword evidence="2" id="KW-1133">Transmembrane helix</keyword>
<evidence type="ECO:0000256" key="2">
    <source>
        <dbReference type="SAM" id="Phobius"/>
    </source>
</evidence>
<evidence type="ECO:0000313" key="3">
    <source>
        <dbReference type="EMBL" id="KLI62954.1"/>
    </source>
</evidence>
<keyword evidence="4" id="KW-1185">Reference proteome</keyword>
<sequence>MSYKKGDEIHIEDDDAMAGSKTGHVRWILGISLFVAIALLSAIWIFGAWSQGNVEEEATQSAVMQDNQDAQEAGDSTDSIVLEAGEGVEGEASDAASAPETE</sequence>
<comment type="caution">
    <text evidence="3">The sequence shown here is derived from an EMBL/GenBank/DDBJ whole genome shotgun (WGS) entry which is preliminary data.</text>
</comment>
<keyword evidence="2" id="KW-0812">Transmembrane</keyword>
<dbReference type="RefSeq" id="WP_047094475.1">
    <property type="nucleotide sequence ID" value="NZ_LBHU01000004.1"/>
</dbReference>
<organism evidence="3 4">
    <name type="scientific">Aurantiacibacter marinus</name>
    <dbReference type="NCBI Taxonomy" id="874156"/>
    <lineage>
        <taxon>Bacteria</taxon>
        <taxon>Pseudomonadati</taxon>
        <taxon>Pseudomonadota</taxon>
        <taxon>Alphaproteobacteria</taxon>
        <taxon>Sphingomonadales</taxon>
        <taxon>Erythrobacteraceae</taxon>
        <taxon>Aurantiacibacter</taxon>
    </lineage>
</organism>
<feature type="region of interest" description="Disordered" evidence="1">
    <location>
        <begin position="59"/>
        <end position="102"/>
    </location>
</feature>
<evidence type="ECO:0000256" key="1">
    <source>
        <dbReference type="SAM" id="MobiDB-lite"/>
    </source>
</evidence>
<feature type="compositionally biased region" description="Low complexity" evidence="1">
    <location>
        <begin position="93"/>
        <end position="102"/>
    </location>
</feature>
<reference evidence="3 4" key="1">
    <citation type="submission" date="2015-04" db="EMBL/GenBank/DDBJ databases">
        <title>The draft genome sequence of Erythrobacter marinus HWDM-33.</title>
        <authorList>
            <person name="Zhuang L."/>
            <person name="Liu Y."/>
            <person name="Shao Z."/>
        </authorList>
    </citation>
    <scope>NUCLEOTIDE SEQUENCE [LARGE SCALE GENOMIC DNA]</scope>
    <source>
        <strain evidence="3 4">HWDM-33</strain>
    </source>
</reference>
<name>A0A0H0XKU5_9SPHN</name>
<dbReference type="EMBL" id="LBHU01000004">
    <property type="protein sequence ID" value="KLI62954.1"/>
    <property type="molecule type" value="Genomic_DNA"/>
</dbReference>
<dbReference type="PATRIC" id="fig|874156.12.peg.2671"/>
<dbReference type="AlphaFoldDB" id="A0A0H0XKU5"/>